<dbReference type="EMBL" id="JANARS010000003">
    <property type="protein sequence ID" value="MCP3421714.1"/>
    <property type="molecule type" value="Genomic_DNA"/>
</dbReference>
<comment type="cofactor">
    <cofactor evidence="6">
        <name>Mg(2+)</name>
        <dbReference type="ChEBI" id="CHEBI:18420"/>
    </cofactor>
    <cofactor evidence="6">
        <name>Mn(2+)</name>
        <dbReference type="ChEBI" id="CHEBI:29035"/>
    </cofactor>
</comment>
<evidence type="ECO:0000256" key="1">
    <source>
        <dbReference type="ARBA" id="ARBA00022679"/>
    </source>
</evidence>
<keyword evidence="10" id="KW-1185">Reference proteome</keyword>
<keyword evidence="1 6" id="KW-0808">Transferase</keyword>
<dbReference type="Gene3D" id="3.40.50.1220">
    <property type="entry name" value="TPP-binding domain"/>
    <property type="match status" value="1"/>
</dbReference>
<dbReference type="PANTHER" id="PTHR42916:SF1">
    <property type="entry name" value="PROTEIN PHYLLO, CHLOROPLASTIC"/>
    <property type="match status" value="1"/>
</dbReference>
<comment type="function">
    <text evidence="6">Catalyzes the thiamine diphosphate-dependent decarboxylation of 2-oxoglutarate and the subsequent addition of the resulting succinic semialdehyde-thiamine pyrophosphate anion to isochorismate to yield 2-succinyl-5-enolpyruvyl-6-hydroxy-3-cyclohexene-1-carboxylate (SEPHCHC).</text>
</comment>
<keyword evidence="5 6" id="KW-0464">Manganese</keyword>
<comment type="cofactor">
    <cofactor evidence="6">
        <name>thiamine diphosphate</name>
        <dbReference type="ChEBI" id="CHEBI:58937"/>
    </cofactor>
    <text evidence="6">Binds 1 thiamine pyrophosphate per subunit.</text>
</comment>
<evidence type="ECO:0000256" key="6">
    <source>
        <dbReference type="HAMAP-Rule" id="MF_01659"/>
    </source>
</evidence>
<feature type="domain" description="Thiamine pyrophosphate enzyme TPP-binding" evidence="7">
    <location>
        <begin position="372"/>
        <end position="503"/>
    </location>
</feature>
<evidence type="ECO:0000259" key="8">
    <source>
        <dbReference type="Pfam" id="PF02776"/>
    </source>
</evidence>
<dbReference type="CDD" id="cd02009">
    <property type="entry name" value="TPP_SHCHC_synthase"/>
    <property type="match status" value="1"/>
</dbReference>
<evidence type="ECO:0000256" key="2">
    <source>
        <dbReference type="ARBA" id="ARBA00022723"/>
    </source>
</evidence>
<dbReference type="HAMAP" id="MF_01659">
    <property type="entry name" value="MenD"/>
    <property type="match status" value="1"/>
</dbReference>
<keyword evidence="4 6" id="KW-0786">Thiamine pyrophosphate</keyword>
<reference evidence="9 10" key="1">
    <citation type="submission" date="2022-06" db="EMBL/GenBank/DDBJ databases">
        <authorList>
            <person name="So Y."/>
        </authorList>
    </citation>
    <scope>NUCLEOTIDE SEQUENCE [LARGE SCALE GENOMIC DNA]</scope>
    <source>
        <strain evidence="9 10">STR3</strain>
    </source>
</reference>
<comment type="pathway">
    <text evidence="6">Quinol/quinone metabolism; 1,4-dihydroxy-2-naphthoate biosynthesis; 1,4-dihydroxy-2-naphthoate from chorismate: step 2/7.</text>
</comment>
<evidence type="ECO:0000256" key="4">
    <source>
        <dbReference type="ARBA" id="ARBA00023052"/>
    </source>
</evidence>
<dbReference type="NCBIfam" id="TIGR00173">
    <property type="entry name" value="menD"/>
    <property type="match status" value="1"/>
</dbReference>
<organism evidence="9 10">
    <name type="scientific">Nocardioides pinisoli</name>
    <dbReference type="NCBI Taxonomy" id="2950279"/>
    <lineage>
        <taxon>Bacteria</taxon>
        <taxon>Bacillati</taxon>
        <taxon>Actinomycetota</taxon>
        <taxon>Actinomycetes</taxon>
        <taxon>Propionibacteriales</taxon>
        <taxon>Nocardioidaceae</taxon>
        <taxon>Nocardioides</taxon>
    </lineage>
</organism>
<sequence length="534" mass="56172">MNPSTELARSVVTALRGAGVREVVVAPGSRNAPLSFALYDVAQAGGLRLHTRMDERTAGFLALGLAKVSNRAVAVTCTSGTAVAHLLPAVMEAAHAGVPLVVVTADRPARLRGTGANQTADQVGIFSTFAPTLDVAEADLDRLLAFVREHGWDRPVHLNVQLDDPLLPDDDGWDGGEAPAWAVPAGGTPMTRLVLDPGPRTVVVAGDDAGPPARVLAENAGWPLLAEPTSGCRTGDSVVRTYRLLLSGALGAQVERAVVLGHPTLSRPVARLLARADVEVVSARARGRWPDRPYAVAHEADQVDVASPDDPAWAEAWRAADRVVSRDLDRLLAAEPGLTPHEVAGAVSRAVPRGGLLVVGASNPVRDLDLMVARYEVGGRRKVIANRGLAGIDGTVSSAIGAALGRPQSSRALALMGDVTFLHDTTGLFLGPREERPDLTIVVVNDDGGSIFATLEQGAPEHADRFDTLFGTPHGADLASLCAAARVPHLRVGSLPELEQALAMPNGGIEVVEARVRRDNRRELDEKIRALTLP</sequence>
<evidence type="ECO:0000313" key="9">
    <source>
        <dbReference type="EMBL" id="MCP3421714.1"/>
    </source>
</evidence>
<dbReference type="InterPro" id="IPR004433">
    <property type="entry name" value="MenaQ_synth_MenD"/>
</dbReference>
<evidence type="ECO:0000256" key="5">
    <source>
        <dbReference type="ARBA" id="ARBA00023211"/>
    </source>
</evidence>
<dbReference type="PIRSF" id="PIRSF004983">
    <property type="entry name" value="MenD"/>
    <property type="match status" value="1"/>
</dbReference>
<dbReference type="GO" id="GO:0070204">
    <property type="term" value="F:2-succinyl-5-enolpyruvyl-6-hydroxy-3-cyclohexene-1-carboxylic-acid synthase activity"/>
    <property type="evidence" value="ECO:0007669"/>
    <property type="project" value="UniProtKB-EC"/>
</dbReference>
<protein>
    <recommendedName>
        <fullName evidence="6">2-succinyl-5-enolpyruvyl-6-hydroxy-3-cyclohexene-1-carboxylate synthase</fullName>
        <shortName evidence="6">SEPHCHC synthase</shortName>
        <ecNumber evidence="6">2.2.1.9</ecNumber>
    </recommendedName>
    <alternativeName>
        <fullName evidence="6">Menaquinone biosynthesis protein MenD</fullName>
    </alternativeName>
</protein>
<evidence type="ECO:0000259" key="7">
    <source>
        <dbReference type="Pfam" id="PF02775"/>
    </source>
</evidence>
<dbReference type="InterPro" id="IPR029061">
    <property type="entry name" value="THDP-binding"/>
</dbReference>
<comment type="catalytic activity">
    <reaction evidence="6">
        <text>isochorismate + 2-oxoglutarate + H(+) = 5-enolpyruvoyl-6-hydroxy-2-succinyl-cyclohex-3-ene-1-carboxylate + CO2</text>
        <dbReference type="Rhea" id="RHEA:25593"/>
        <dbReference type="ChEBI" id="CHEBI:15378"/>
        <dbReference type="ChEBI" id="CHEBI:16526"/>
        <dbReference type="ChEBI" id="CHEBI:16810"/>
        <dbReference type="ChEBI" id="CHEBI:29780"/>
        <dbReference type="ChEBI" id="CHEBI:58818"/>
        <dbReference type="EC" id="2.2.1.9"/>
    </reaction>
</comment>
<feature type="domain" description="Thiamine pyrophosphate enzyme N-terminal TPP-binding" evidence="8">
    <location>
        <begin position="7"/>
        <end position="124"/>
    </location>
</feature>
<comment type="similarity">
    <text evidence="6">Belongs to the TPP enzyme family. MenD subfamily.</text>
</comment>
<dbReference type="InterPro" id="IPR012001">
    <property type="entry name" value="Thiamin_PyroP_enz_TPP-bd_dom"/>
</dbReference>
<dbReference type="EC" id="2.2.1.9" evidence="6"/>
<name>A0ABT1KVC9_9ACTN</name>
<evidence type="ECO:0000256" key="3">
    <source>
        <dbReference type="ARBA" id="ARBA00022842"/>
    </source>
</evidence>
<dbReference type="Pfam" id="PF02776">
    <property type="entry name" value="TPP_enzyme_N"/>
    <property type="match status" value="1"/>
</dbReference>
<accession>A0ABT1KVC9</accession>
<keyword evidence="3 6" id="KW-0460">Magnesium</keyword>
<keyword evidence="2 6" id="KW-0479">Metal-binding</keyword>
<comment type="subunit">
    <text evidence="6">Homodimer.</text>
</comment>
<dbReference type="SUPFAM" id="SSF52518">
    <property type="entry name" value="Thiamin diphosphate-binding fold (THDP-binding)"/>
    <property type="match status" value="2"/>
</dbReference>
<dbReference type="InterPro" id="IPR011766">
    <property type="entry name" value="TPP_enzyme_TPP-bd"/>
</dbReference>
<dbReference type="Gene3D" id="3.40.50.970">
    <property type="match status" value="2"/>
</dbReference>
<gene>
    <name evidence="6 9" type="primary">menD</name>
    <name evidence="9" type="ORF">NCI01_07905</name>
</gene>
<dbReference type="Pfam" id="PF02775">
    <property type="entry name" value="TPP_enzyme_C"/>
    <property type="match status" value="1"/>
</dbReference>
<keyword evidence="6" id="KW-0474">Menaquinone biosynthesis</keyword>
<dbReference type="CDD" id="cd07037">
    <property type="entry name" value="TPP_PYR_MenD"/>
    <property type="match status" value="1"/>
</dbReference>
<dbReference type="Proteomes" id="UP001204524">
    <property type="component" value="Unassembled WGS sequence"/>
</dbReference>
<dbReference type="PANTHER" id="PTHR42916">
    <property type="entry name" value="2-SUCCINYL-5-ENOLPYRUVYL-6-HYDROXY-3-CYCLOHEXENE-1-CARBOXYLATE SYNTHASE"/>
    <property type="match status" value="1"/>
</dbReference>
<evidence type="ECO:0000313" key="10">
    <source>
        <dbReference type="Proteomes" id="UP001204524"/>
    </source>
</evidence>
<comment type="caution">
    <text evidence="9">The sequence shown here is derived from an EMBL/GenBank/DDBJ whole genome shotgun (WGS) entry which is preliminary data.</text>
</comment>
<proteinExistence type="inferred from homology"/>
<dbReference type="RefSeq" id="WP_254180932.1">
    <property type="nucleotide sequence ID" value="NZ_JANARS010000003.1"/>
</dbReference>
<comment type="pathway">
    <text evidence="6">Quinol/quinone metabolism; menaquinone biosynthesis.</text>
</comment>